<dbReference type="PANTHER" id="PTHR31095:SF3">
    <property type="entry name" value="RIKEN CDNA 9930021J03 GENE"/>
    <property type="match status" value="1"/>
</dbReference>
<organism evidence="4 6">
    <name type="scientific">Muntiacus muntjak</name>
    <name type="common">Barking deer</name>
    <name type="synonym">Indian muntjac</name>
    <dbReference type="NCBI Taxonomy" id="9888"/>
    <lineage>
        <taxon>Eukaryota</taxon>
        <taxon>Metazoa</taxon>
        <taxon>Chordata</taxon>
        <taxon>Craniata</taxon>
        <taxon>Vertebrata</taxon>
        <taxon>Euteleostomi</taxon>
        <taxon>Mammalia</taxon>
        <taxon>Eutheria</taxon>
        <taxon>Laurasiatheria</taxon>
        <taxon>Artiodactyla</taxon>
        <taxon>Ruminantia</taxon>
        <taxon>Pecora</taxon>
        <taxon>Cervidae</taxon>
        <taxon>Muntiacinae</taxon>
        <taxon>Muntiacus</taxon>
    </lineage>
</organism>
<feature type="coiled-coil region" evidence="2">
    <location>
        <begin position="185"/>
        <end position="214"/>
    </location>
</feature>
<dbReference type="InterPro" id="IPR056522">
    <property type="entry name" value="KIAA2026_hel"/>
</dbReference>
<dbReference type="EMBL" id="VCEA01004703">
    <property type="protein sequence ID" value="KAB0338308.1"/>
    <property type="molecule type" value="Genomic_DNA"/>
</dbReference>
<dbReference type="EMBL" id="VCEA01004702">
    <property type="protein sequence ID" value="KAB0338309.1"/>
    <property type="molecule type" value="Genomic_DNA"/>
</dbReference>
<feature type="non-terminal residue" evidence="4">
    <location>
        <position position="791"/>
    </location>
</feature>
<dbReference type="InterPro" id="IPR036427">
    <property type="entry name" value="Bromodomain-like_sf"/>
</dbReference>
<feature type="domain" description="Uncharacterized bromodomain-containing protein 10 helical" evidence="3">
    <location>
        <begin position="229"/>
        <end position="370"/>
    </location>
</feature>
<evidence type="ECO:0000313" key="5">
    <source>
        <dbReference type="EMBL" id="KAB0338309.1"/>
    </source>
</evidence>
<evidence type="ECO:0000256" key="1">
    <source>
        <dbReference type="ARBA" id="ARBA00023117"/>
    </source>
</evidence>
<dbReference type="CDD" id="cd04369">
    <property type="entry name" value="Bromodomain"/>
    <property type="match status" value="1"/>
</dbReference>
<dbReference type="PANTHER" id="PTHR31095">
    <property type="entry name" value="RIKEN CDNA 9930021J03 GENE"/>
    <property type="match status" value="1"/>
</dbReference>
<evidence type="ECO:0000259" key="3">
    <source>
        <dbReference type="Pfam" id="PF23450"/>
    </source>
</evidence>
<proteinExistence type="predicted"/>
<dbReference type="SUPFAM" id="SSF47370">
    <property type="entry name" value="Bromodomain"/>
    <property type="match status" value="1"/>
</dbReference>
<dbReference type="InterPro" id="IPR040214">
    <property type="entry name" value="BRD10"/>
</dbReference>
<keyword evidence="2" id="KW-0175">Coiled coil</keyword>
<accession>A0A5N3UNM9</accession>
<evidence type="ECO:0000313" key="4">
    <source>
        <dbReference type="EMBL" id="KAB0338308.1"/>
    </source>
</evidence>
<sequence length="791" mass="90608">MVVVGGGCKEQELTYELQQGYRILGEFLQEKHRGLTAPCLQPLGGVATREEEAAEGPRVGGRGSRALPQQPGQGMCLLKMEEKFASGQYGGITEFVADFRLMLETCYRQHGVDHWISKQGQKLEMMLEQKLALLSQKTTIAVTSRGYYGLEDEKGTACTSTRRRSTPRSLAGLTSGVFESVMVQVLRQEEQLRAKEEKKAEEASQKEIEEWERKLLAQAAPTCMETMWEIPAIGHFLCLAQQILNLPEIVFYELERCLLMPQCNAFLSKIMTSLLSPPHRRPTLYRRPTLPYRTWEAALRQKVQQWYTAVGQTENPDNCAKKLGLCPQFFKVLGEVNPLEEKPFHELPFYQKVWLLKGLCDFVYETQKEVQDAVLGQPIHECREVILGYDYLENAYVHFPQFCGADVRIYKQRPFQAPEFPVPPIKIQRVPQIKLEKLKCDYVSASNGEHRCSREGLPSAFRKEQEINFDPTCCPAKMNLDNHDISVETEVKSNCEIRIRRPCEMNITDCCKENLEKPGSPGEVTSLGEPLSPGEIRFIENQEKYGEASRVKPEPSPLKENALKSCQIHVNGSHSDHPDINCHKVVRDILLEQYLNENLQRKRESLHSLAFKSYKPEIQNKLLIIKKKAKHKKHKSVKEESEKISLKFNIQKTKIMASGPIISWEIDGQTSRLWFSVVMYGCESWTVKKADPLDCKEIQPVHPKRDQSWVFIGRTDAEAETPVLWPPHAKTTREALLGTYKYVNAYFPKPFTLHLCSSYKVFNFFKTFSIVKYTNPLFVFLPFALITRKSS</sequence>
<name>A0A5N3UNM9_MUNMU</name>
<comment type="caution">
    <text evidence="4">The sequence shown here is derived from an EMBL/GenBank/DDBJ whole genome shotgun (WGS) entry which is preliminary data.</text>
</comment>
<dbReference type="Pfam" id="PF23450">
    <property type="entry name" value="KIAA2026_hel"/>
    <property type="match status" value="1"/>
</dbReference>
<dbReference type="AlphaFoldDB" id="A0A5N3UNM9"/>
<gene>
    <name evidence="5" type="ORF">FD754_024677</name>
    <name evidence="4" type="ORF">FD754_024678</name>
</gene>
<protein>
    <recommendedName>
        <fullName evidence="3">Uncharacterized bromodomain-containing protein 10 helical domain-containing protein</fullName>
    </recommendedName>
</protein>
<evidence type="ECO:0000256" key="2">
    <source>
        <dbReference type="SAM" id="Coils"/>
    </source>
</evidence>
<keyword evidence="1" id="KW-0103">Bromodomain</keyword>
<dbReference type="Proteomes" id="UP000326458">
    <property type="component" value="Unassembled WGS sequence"/>
</dbReference>
<dbReference type="Gene3D" id="1.20.920.10">
    <property type="entry name" value="Bromodomain-like"/>
    <property type="match status" value="1"/>
</dbReference>
<evidence type="ECO:0000313" key="6">
    <source>
        <dbReference type="Proteomes" id="UP000326458"/>
    </source>
</evidence>
<reference evidence="4 6" key="1">
    <citation type="submission" date="2019-06" db="EMBL/GenBank/DDBJ databases">
        <title>Discovery of a novel chromosome fission-fusion reversal in muntjac.</title>
        <authorList>
            <person name="Mudd A.B."/>
            <person name="Bredeson J.V."/>
            <person name="Baum R."/>
            <person name="Hockemeyer D."/>
            <person name="Rokhsar D.S."/>
        </authorList>
    </citation>
    <scope>NUCLEOTIDE SEQUENCE [LARGE SCALE GENOMIC DNA]</scope>
    <source>
        <strain evidence="4">UTSW_UCB_Mm</strain>
        <tissue evidence="4">Fibroblast cell line</tissue>
    </source>
</reference>
<keyword evidence="6" id="KW-1185">Reference proteome</keyword>